<comment type="similarity">
    <text evidence="1 2">Belongs to the UPF0250 family.</text>
</comment>
<evidence type="ECO:0000313" key="4">
    <source>
        <dbReference type="Proteomes" id="UP000050523"/>
    </source>
</evidence>
<dbReference type="InterPro" id="IPR027471">
    <property type="entry name" value="YbeD-like_sf"/>
</dbReference>
<evidence type="ECO:0000313" key="3">
    <source>
        <dbReference type="EMBL" id="KPZ05990.1"/>
    </source>
</evidence>
<dbReference type="Gene3D" id="3.30.70.260">
    <property type="match status" value="1"/>
</dbReference>
<organism evidence="3 4">
    <name type="scientific">Pseudomonas tremae</name>
    <dbReference type="NCBI Taxonomy" id="200454"/>
    <lineage>
        <taxon>Bacteria</taxon>
        <taxon>Pseudomonadati</taxon>
        <taxon>Pseudomonadota</taxon>
        <taxon>Gammaproteobacteria</taxon>
        <taxon>Pseudomonadales</taxon>
        <taxon>Pseudomonadaceae</taxon>
        <taxon>Pseudomonas</taxon>
    </lineage>
</organism>
<protein>
    <recommendedName>
        <fullName evidence="2">UPF0250 protein ALO43_01750</fullName>
    </recommendedName>
</protein>
<reference evidence="3 4" key="1">
    <citation type="submission" date="2015-09" db="EMBL/GenBank/DDBJ databases">
        <title>Genome announcement of multiple Pseudomonas syringae strains.</title>
        <authorList>
            <person name="Thakur S."/>
            <person name="Wang P.W."/>
            <person name="Gong Y."/>
            <person name="Weir B.S."/>
            <person name="Guttman D.S."/>
        </authorList>
    </citation>
    <scope>NUCLEOTIDE SEQUENCE [LARGE SCALE GENOMIC DNA]</scope>
    <source>
        <strain evidence="3 4">ICMP9151</strain>
    </source>
</reference>
<dbReference type="PANTHER" id="PTHR38036">
    <property type="entry name" value="UPF0250 PROTEIN YBED"/>
    <property type="match status" value="1"/>
</dbReference>
<gene>
    <name evidence="3" type="ORF">ALO43_01750</name>
</gene>
<dbReference type="AlphaFoldDB" id="A0AA40TWH0"/>
<evidence type="ECO:0000256" key="2">
    <source>
        <dbReference type="HAMAP-Rule" id="MF_00659"/>
    </source>
</evidence>
<comment type="caution">
    <text evidence="3">The sequence shown here is derived from an EMBL/GenBank/DDBJ whole genome shotgun (WGS) entry which is preliminary data.</text>
</comment>
<dbReference type="SUPFAM" id="SSF117991">
    <property type="entry name" value="YbeD/HP0495-like"/>
    <property type="match status" value="1"/>
</dbReference>
<dbReference type="Proteomes" id="UP000050523">
    <property type="component" value="Unassembled WGS sequence"/>
</dbReference>
<accession>A0AA40TWH0</accession>
<sequence length="106" mass="11488">MGGVSVVTACETFTAMTDTDIKSHKIEFPCNDYPIKVIGDTSVGFTAAVMEVLEKHATVDLKTLAERQSSNGKYTTVQLHIVATGEDQLRDINSALRATGFVHMVL</sequence>
<proteinExistence type="inferred from homology"/>
<name>A0AA40TWH0_9PSED</name>
<dbReference type="Pfam" id="PF04359">
    <property type="entry name" value="DUF493"/>
    <property type="match status" value="1"/>
</dbReference>
<dbReference type="GO" id="GO:0005829">
    <property type="term" value="C:cytosol"/>
    <property type="evidence" value="ECO:0007669"/>
    <property type="project" value="TreeGrafter"/>
</dbReference>
<evidence type="ECO:0000256" key="1">
    <source>
        <dbReference type="ARBA" id="ARBA00008460"/>
    </source>
</evidence>
<dbReference type="NCBIfam" id="NF001486">
    <property type="entry name" value="PRK00341.1"/>
    <property type="match status" value="1"/>
</dbReference>
<dbReference type="EMBL" id="LJRO01000074">
    <property type="protein sequence ID" value="KPZ05990.1"/>
    <property type="molecule type" value="Genomic_DNA"/>
</dbReference>
<dbReference type="HAMAP" id="MF_00659">
    <property type="entry name" value="UPF0250"/>
    <property type="match status" value="1"/>
</dbReference>
<dbReference type="PANTHER" id="PTHR38036:SF1">
    <property type="entry name" value="UPF0250 PROTEIN YBED"/>
    <property type="match status" value="1"/>
</dbReference>
<dbReference type="InterPro" id="IPR007454">
    <property type="entry name" value="UPF0250_YbeD-like"/>
</dbReference>